<feature type="transmembrane region" description="Helical" evidence="1">
    <location>
        <begin position="29"/>
        <end position="50"/>
    </location>
</feature>
<proteinExistence type="predicted"/>
<dbReference type="InterPro" id="IPR049576">
    <property type="entry name" value="HDC-like"/>
</dbReference>
<feature type="transmembrane region" description="Helical" evidence="1">
    <location>
        <begin position="262"/>
        <end position="283"/>
    </location>
</feature>
<dbReference type="Proteomes" id="UP000199006">
    <property type="component" value="Unassembled WGS sequence"/>
</dbReference>
<feature type="transmembrane region" description="Helical" evidence="1">
    <location>
        <begin position="370"/>
        <end position="390"/>
    </location>
</feature>
<dbReference type="OrthoDB" id="3243277at2"/>
<keyword evidence="1" id="KW-1133">Transmembrane helix</keyword>
<sequence>MTLNVIQAFSIVLLILALGEFVSTKTKAFVPSVFVSAVLFLVGYWTILPADIVTQSSFAKPIVYLSMYLLLTHMGTLMNLKELLGQWRTVLIALSGIAGICLMTLTIGKLFFGWHTVVAATPPLTGGVVASILMSTAAADRGLTAVAVLATAMYVMQGFFGYPITAFMLKKEAKRLVDKYRNGEVAAVNNPASSVEAEDSRFRIFSPLPAKYQTTYAILLKLGLVAMLAVAVAPFLHLNQFVVCLLFGVIGREIGFLEEKALVKANAFGFLMTILMGYIFAGLSKATPAMLAQIVVPLFGIIVLGIFGMAVVSMLLGKLFGYTKEMAFSVAMTSLYGFPADYILTIESAKSMTKTEAEREYVLDEMLPKMLVGGFTTVTIASVIIAGIFVKLI</sequence>
<feature type="transmembrane region" description="Helical" evidence="1">
    <location>
        <begin position="295"/>
        <end position="316"/>
    </location>
</feature>
<feature type="transmembrane region" description="Helical" evidence="1">
    <location>
        <begin position="117"/>
        <end position="139"/>
    </location>
</feature>
<organism evidence="2 3">
    <name type="scientific">Halanaerobium salsuginis</name>
    <dbReference type="NCBI Taxonomy" id="29563"/>
    <lineage>
        <taxon>Bacteria</taxon>
        <taxon>Bacillati</taxon>
        <taxon>Bacillota</taxon>
        <taxon>Clostridia</taxon>
        <taxon>Halanaerobiales</taxon>
        <taxon>Halanaerobiaceae</taxon>
        <taxon>Halanaerobium</taxon>
    </lineage>
</organism>
<accession>A0A1I4G1G8</accession>
<feature type="transmembrane region" description="Helical" evidence="1">
    <location>
        <begin position="86"/>
        <end position="105"/>
    </location>
</feature>
<feature type="transmembrane region" description="Helical" evidence="1">
    <location>
        <begin position="222"/>
        <end position="250"/>
    </location>
</feature>
<dbReference type="RefSeq" id="WP_089859421.1">
    <property type="nucleotide sequence ID" value="NZ_FOTI01000004.1"/>
</dbReference>
<feature type="transmembrane region" description="Helical" evidence="1">
    <location>
        <begin position="145"/>
        <end position="169"/>
    </location>
</feature>
<keyword evidence="1" id="KW-0472">Membrane</keyword>
<dbReference type="AlphaFoldDB" id="A0A1I4G1G8"/>
<dbReference type="CDD" id="cd21416">
    <property type="entry name" value="HDC_protein"/>
    <property type="match status" value="1"/>
</dbReference>
<evidence type="ECO:0000256" key="1">
    <source>
        <dbReference type="SAM" id="Phobius"/>
    </source>
</evidence>
<evidence type="ECO:0000313" key="2">
    <source>
        <dbReference type="EMBL" id="SFL23553.1"/>
    </source>
</evidence>
<gene>
    <name evidence="2" type="ORF">SAMN02983006_00587</name>
</gene>
<dbReference type="STRING" id="29563.SAMN02983006_00587"/>
<protein>
    <submittedName>
        <fullName evidence="2">Na+/glutamate symporter</fullName>
    </submittedName>
</protein>
<keyword evidence="1" id="KW-0812">Transmembrane</keyword>
<dbReference type="EMBL" id="FOTI01000004">
    <property type="protein sequence ID" value="SFL23553.1"/>
    <property type="molecule type" value="Genomic_DNA"/>
</dbReference>
<keyword evidence="3" id="KW-1185">Reference proteome</keyword>
<reference evidence="2 3" key="1">
    <citation type="submission" date="2016-10" db="EMBL/GenBank/DDBJ databases">
        <authorList>
            <person name="de Groot N.N."/>
        </authorList>
    </citation>
    <scope>NUCLEOTIDE SEQUENCE [LARGE SCALE GENOMIC DNA]</scope>
    <source>
        <strain evidence="2 3">ATCC 51327</strain>
    </source>
</reference>
<evidence type="ECO:0000313" key="3">
    <source>
        <dbReference type="Proteomes" id="UP000199006"/>
    </source>
</evidence>
<feature type="transmembrane region" description="Helical" evidence="1">
    <location>
        <begin position="62"/>
        <end position="80"/>
    </location>
</feature>
<name>A0A1I4G1G8_9FIRM</name>